<dbReference type="Gene3D" id="1.10.3720.10">
    <property type="entry name" value="MetI-like"/>
    <property type="match status" value="1"/>
</dbReference>
<feature type="transmembrane region" description="Helical" evidence="7">
    <location>
        <begin position="20"/>
        <end position="41"/>
    </location>
</feature>
<keyword evidence="2 7" id="KW-0813">Transport</keyword>
<dbReference type="GO" id="GO:0005886">
    <property type="term" value="C:plasma membrane"/>
    <property type="evidence" value="ECO:0007669"/>
    <property type="project" value="UniProtKB-SubCell"/>
</dbReference>
<feature type="transmembrane region" description="Helical" evidence="7">
    <location>
        <begin position="272"/>
        <end position="290"/>
    </location>
</feature>
<gene>
    <name evidence="9" type="ORF">IO98_12860</name>
</gene>
<dbReference type="InterPro" id="IPR000515">
    <property type="entry name" value="MetI-like"/>
</dbReference>
<protein>
    <submittedName>
        <fullName evidence="9">Sugar ABC transporter permease</fullName>
    </submittedName>
</protein>
<keyword evidence="4 7" id="KW-0812">Transmembrane</keyword>
<dbReference type="InterPro" id="IPR035906">
    <property type="entry name" value="MetI-like_sf"/>
</dbReference>
<keyword evidence="6 7" id="KW-0472">Membrane</keyword>
<comment type="similarity">
    <text evidence="7">Belongs to the binding-protein-dependent transport system permease family.</text>
</comment>
<dbReference type="GO" id="GO:0055085">
    <property type="term" value="P:transmembrane transport"/>
    <property type="evidence" value="ECO:0007669"/>
    <property type="project" value="InterPro"/>
</dbReference>
<evidence type="ECO:0000256" key="7">
    <source>
        <dbReference type="RuleBase" id="RU363032"/>
    </source>
</evidence>
<evidence type="ECO:0000256" key="1">
    <source>
        <dbReference type="ARBA" id="ARBA00004651"/>
    </source>
</evidence>
<dbReference type="Proteomes" id="UP000028525">
    <property type="component" value="Unassembled WGS sequence"/>
</dbReference>
<dbReference type="PANTHER" id="PTHR30193:SF37">
    <property type="entry name" value="INNER MEMBRANE ABC TRANSPORTER PERMEASE PROTEIN YCJO"/>
    <property type="match status" value="1"/>
</dbReference>
<evidence type="ECO:0000313" key="9">
    <source>
        <dbReference type="EMBL" id="KEZ89586.1"/>
    </source>
</evidence>
<dbReference type="STRING" id="29354.IO98_12860"/>
<keyword evidence="5 7" id="KW-1133">Transmembrane helix</keyword>
<dbReference type="SUPFAM" id="SSF160964">
    <property type="entry name" value="MalF N-terminal region-like"/>
    <property type="match status" value="1"/>
</dbReference>
<comment type="caution">
    <text evidence="9">The sequence shown here is derived from an EMBL/GenBank/DDBJ whole genome shotgun (WGS) entry which is preliminary data.</text>
</comment>
<dbReference type="SUPFAM" id="SSF161098">
    <property type="entry name" value="MetI-like"/>
    <property type="match status" value="1"/>
</dbReference>
<evidence type="ECO:0000259" key="8">
    <source>
        <dbReference type="PROSITE" id="PS50928"/>
    </source>
</evidence>
<dbReference type="AlphaFoldDB" id="A0A084JKV2"/>
<evidence type="ECO:0000256" key="6">
    <source>
        <dbReference type="ARBA" id="ARBA00023136"/>
    </source>
</evidence>
<feature type="transmembrane region" description="Helical" evidence="7">
    <location>
        <begin position="76"/>
        <end position="101"/>
    </location>
</feature>
<evidence type="ECO:0000256" key="3">
    <source>
        <dbReference type="ARBA" id="ARBA00022475"/>
    </source>
</evidence>
<evidence type="ECO:0000313" key="10">
    <source>
        <dbReference type="Proteomes" id="UP000028525"/>
    </source>
</evidence>
<feature type="domain" description="ABC transmembrane type-1" evidence="8">
    <location>
        <begin position="76"/>
        <end position="288"/>
    </location>
</feature>
<proteinExistence type="inferred from homology"/>
<keyword evidence="10" id="KW-1185">Reference proteome</keyword>
<feature type="transmembrane region" description="Helical" evidence="7">
    <location>
        <begin position="248"/>
        <end position="265"/>
    </location>
</feature>
<name>A0A084JKV2_9FIRM</name>
<dbReference type="Pfam" id="PF00528">
    <property type="entry name" value="BPD_transp_1"/>
    <property type="match status" value="1"/>
</dbReference>
<dbReference type="CDD" id="cd06261">
    <property type="entry name" value="TM_PBP2"/>
    <property type="match status" value="1"/>
</dbReference>
<dbReference type="PANTHER" id="PTHR30193">
    <property type="entry name" value="ABC TRANSPORTER PERMEASE PROTEIN"/>
    <property type="match status" value="1"/>
</dbReference>
<feature type="transmembrane region" description="Helical" evidence="7">
    <location>
        <begin position="161"/>
        <end position="182"/>
    </location>
</feature>
<dbReference type="Gene3D" id="1.20.58.370">
    <property type="entry name" value="MalF N-terminal region-like"/>
    <property type="match status" value="1"/>
</dbReference>
<sequence>MKKIRLSRQLKVDLTGYAFILPNIIGVCLFTLFPMIFSLIISFTNWDYTKGIGNWDFIGLKNFIDMWQDEWFTSSLINTIIFAVGVVPVTVFLALVLAVIIDKYCVARLPMRLALFMPYISNIVAVAIVWVMMYSPWGPFTQLVKLFGVENPPQWLGDTTWALPALMLMTVWSGVGYANMIYTSALQGLPQDVYEAADIDGAGEVQKFFKLTIPFLSPTTFFLIITTFITSFQVFAPIQIMTRGGPGTATNVLVYYIYTSAFTFYKMGYASAMSWILFLILFGITMFQWAGQKKWVSY</sequence>
<keyword evidence="3" id="KW-1003">Cell membrane</keyword>
<organism evidence="9 10">
    <name type="scientific">Lacrimispora celerecrescens</name>
    <dbReference type="NCBI Taxonomy" id="29354"/>
    <lineage>
        <taxon>Bacteria</taxon>
        <taxon>Bacillati</taxon>
        <taxon>Bacillota</taxon>
        <taxon>Clostridia</taxon>
        <taxon>Lachnospirales</taxon>
        <taxon>Lachnospiraceae</taxon>
        <taxon>Lacrimispora</taxon>
    </lineage>
</organism>
<evidence type="ECO:0000256" key="5">
    <source>
        <dbReference type="ARBA" id="ARBA00022989"/>
    </source>
</evidence>
<accession>A0A084JKV2</accession>
<dbReference type="EMBL" id="JPME01000015">
    <property type="protein sequence ID" value="KEZ89586.1"/>
    <property type="molecule type" value="Genomic_DNA"/>
</dbReference>
<dbReference type="PROSITE" id="PS50928">
    <property type="entry name" value="ABC_TM1"/>
    <property type="match status" value="1"/>
</dbReference>
<evidence type="ECO:0000256" key="4">
    <source>
        <dbReference type="ARBA" id="ARBA00022692"/>
    </source>
</evidence>
<dbReference type="InterPro" id="IPR051393">
    <property type="entry name" value="ABC_transporter_permease"/>
</dbReference>
<feature type="transmembrane region" description="Helical" evidence="7">
    <location>
        <begin position="113"/>
        <end position="133"/>
    </location>
</feature>
<comment type="subcellular location">
    <subcellularLocation>
        <location evidence="1 7">Cell membrane</location>
        <topology evidence="1 7">Multi-pass membrane protein</topology>
    </subcellularLocation>
</comment>
<feature type="transmembrane region" description="Helical" evidence="7">
    <location>
        <begin position="215"/>
        <end position="236"/>
    </location>
</feature>
<dbReference type="InterPro" id="IPR035277">
    <property type="entry name" value="MalF_N"/>
</dbReference>
<reference evidence="9 10" key="1">
    <citation type="submission" date="2014-07" db="EMBL/GenBank/DDBJ databases">
        <title>Draft genome of Clostridium celerecrescens 152B isolated from sediments associated with methane hydrate from Krishna Godavari basin.</title>
        <authorList>
            <person name="Honkalas V.S."/>
            <person name="Dabir A.P."/>
            <person name="Arora P."/>
            <person name="Dhakephalkar P.K."/>
        </authorList>
    </citation>
    <scope>NUCLEOTIDE SEQUENCE [LARGE SCALE GENOMIC DNA]</scope>
    <source>
        <strain evidence="9 10">152B</strain>
    </source>
</reference>
<evidence type="ECO:0000256" key="2">
    <source>
        <dbReference type="ARBA" id="ARBA00022448"/>
    </source>
</evidence>
<dbReference type="RefSeq" id="WP_038281530.1">
    <property type="nucleotide sequence ID" value="NZ_JPME01000015.1"/>
</dbReference>
<dbReference type="OrthoDB" id="42615at2"/>